<dbReference type="GO" id="GO:0004376">
    <property type="term" value="F:GPI mannosyltransferase activity"/>
    <property type="evidence" value="ECO:0007669"/>
    <property type="project" value="InterPro"/>
</dbReference>
<feature type="transmembrane region" description="Helical" evidence="13">
    <location>
        <begin position="392"/>
        <end position="410"/>
    </location>
</feature>
<dbReference type="GO" id="GO:0006506">
    <property type="term" value="P:GPI anchor biosynthetic process"/>
    <property type="evidence" value="ECO:0007669"/>
    <property type="project" value="UniProtKB-UniPathway"/>
</dbReference>
<evidence type="ECO:0000256" key="7">
    <source>
        <dbReference type="ARBA" id="ARBA00022679"/>
    </source>
</evidence>
<organism evidence="15 16">
    <name type="scientific">Coniochaeta ligniaria NRRL 30616</name>
    <dbReference type="NCBI Taxonomy" id="1408157"/>
    <lineage>
        <taxon>Eukaryota</taxon>
        <taxon>Fungi</taxon>
        <taxon>Dikarya</taxon>
        <taxon>Ascomycota</taxon>
        <taxon>Pezizomycotina</taxon>
        <taxon>Sordariomycetes</taxon>
        <taxon>Sordariomycetidae</taxon>
        <taxon>Coniochaetales</taxon>
        <taxon>Coniochaetaceae</taxon>
        <taxon>Coniochaeta</taxon>
    </lineage>
</organism>
<feature type="transmembrane region" description="Helical" evidence="13">
    <location>
        <begin position="35"/>
        <end position="53"/>
    </location>
</feature>
<comment type="similarity">
    <text evidence="3 13">Belongs to the PIGM family.</text>
</comment>
<evidence type="ECO:0000256" key="3">
    <source>
        <dbReference type="ARBA" id="ARBA00011071"/>
    </source>
</evidence>
<accession>A0A1J7IKU1</accession>
<evidence type="ECO:0000256" key="5">
    <source>
        <dbReference type="ARBA" id="ARBA00022502"/>
    </source>
</evidence>
<keyword evidence="9 13" id="KW-0256">Endoplasmic reticulum</keyword>
<dbReference type="OrthoDB" id="1741594at2759"/>
<feature type="transmembrane region" description="Helical" evidence="13">
    <location>
        <begin position="258"/>
        <end position="279"/>
    </location>
</feature>
<dbReference type="EMBL" id="KV875099">
    <property type="protein sequence ID" value="OIW28078.1"/>
    <property type="molecule type" value="Genomic_DNA"/>
</dbReference>
<comment type="subcellular location">
    <subcellularLocation>
        <location evidence="1 13">Endoplasmic reticulum membrane</location>
        <topology evidence="1 13">Multi-pass membrane protein</topology>
    </subcellularLocation>
</comment>
<dbReference type="AlphaFoldDB" id="A0A1J7IKU1"/>
<feature type="region of interest" description="Disordered" evidence="14">
    <location>
        <begin position="1"/>
        <end position="20"/>
    </location>
</feature>
<keyword evidence="6 13" id="KW-0328">Glycosyltransferase</keyword>
<dbReference type="EC" id="2.4.1.-" evidence="13"/>
<proteinExistence type="inferred from homology"/>
<feature type="transmembrane region" description="Helical" evidence="13">
    <location>
        <begin position="177"/>
        <end position="195"/>
    </location>
</feature>
<keyword evidence="8 13" id="KW-0812">Transmembrane</keyword>
<gene>
    <name evidence="15" type="ORF">CONLIGDRAFT_461806</name>
</gene>
<dbReference type="GO" id="GO:0051751">
    <property type="term" value="F:alpha-1,4-mannosyltransferase activity"/>
    <property type="evidence" value="ECO:0007669"/>
    <property type="project" value="InterPro"/>
</dbReference>
<dbReference type="Proteomes" id="UP000182658">
    <property type="component" value="Unassembled WGS sequence"/>
</dbReference>
<reference evidence="15 16" key="1">
    <citation type="submission" date="2016-10" db="EMBL/GenBank/DDBJ databases">
        <title>Draft genome sequence of Coniochaeta ligniaria NRRL30616, a lignocellulolytic fungus for bioabatement of inhibitors in plant biomass hydrolysates.</title>
        <authorList>
            <consortium name="DOE Joint Genome Institute"/>
            <person name="Jimenez D.J."/>
            <person name="Hector R.E."/>
            <person name="Riley R."/>
            <person name="Sun H."/>
            <person name="Grigoriev I.V."/>
            <person name="Van Elsas J.D."/>
            <person name="Nichols N.N."/>
        </authorList>
    </citation>
    <scope>NUCLEOTIDE SEQUENCE [LARGE SCALE GENOMIC DNA]</scope>
    <source>
        <strain evidence="15 16">NRRL 30616</strain>
    </source>
</reference>
<keyword evidence="7 13" id="KW-0808">Transferase</keyword>
<evidence type="ECO:0000256" key="12">
    <source>
        <dbReference type="ARBA" id="ARBA00025399"/>
    </source>
</evidence>
<dbReference type="UniPathway" id="UPA00196"/>
<evidence type="ECO:0000256" key="2">
    <source>
        <dbReference type="ARBA" id="ARBA00004687"/>
    </source>
</evidence>
<dbReference type="InParanoid" id="A0A1J7IKU1"/>
<dbReference type="PANTHER" id="PTHR12886">
    <property type="entry name" value="PIG-M MANNOSYLTRANSFERASE"/>
    <property type="match status" value="1"/>
</dbReference>
<evidence type="ECO:0000256" key="4">
    <source>
        <dbReference type="ARBA" id="ARBA00013797"/>
    </source>
</evidence>
<sequence>MASTKPPPPAARAHAQPLSRPQASSLISRFFSTPTPLYLSATLLRLILLLYGLHQDANSAIKYTDIDYLVFTDAARSVSRSHSPYDRETYRYTPLLAWLLLPTAWSTASPLGNAALFAFGKGVFAVADLVAGWLIERILISGVGDGGKGKGMDPATARKFAAIWLLNPMVATISTRGSSEGLLGVLVMALLWAVLSKRIPLAGLLLGFGVHFKIYPFIYAPAIVWWMDDERLGRPRTATADPQTVFEKVRRFITPARLDLALVSLGTFSSLNILMYTLYGTPFITHTYLHHVTRVDHRHNFSPYNIQLYLASATPASSGLRIESVAFIPQLLLSCVLIPLITAKADLATSMLAQTFAFVTFNKVCTSQYFLWYMVFLPLYLPRSSFLRNKRLGLAALLLWIAGQAAWLQQGYELEFLGTSTFVPGLWVSSLAFFLVNCWILGVIIGDVGK</sequence>
<comment type="pathway">
    <text evidence="2 13">Glycolipid biosynthesis; glycosylphosphatidylinositol-anchor biosynthesis.</text>
</comment>
<feature type="transmembrane region" description="Helical" evidence="13">
    <location>
        <begin position="422"/>
        <end position="445"/>
    </location>
</feature>
<feature type="transmembrane region" description="Helical" evidence="13">
    <location>
        <begin position="89"/>
        <end position="108"/>
    </location>
</feature>
<dbReference type="FunCoup" id="A0A1J7IKU1">
    <property type="interactions" value="588"/>
</dbReference>
<dbReference type="GO" id="GO:1990529">
    <property type="term" value="C:glycosylphosphatidylinositol-mannosyltransferase I complex"/>
    <property type="evidence" value="ECO:0007669"/>
    <property type="project" value="TreeGrafter"/>
</dbReference>
<evidence type="ECO:0000256" key="14">
    <source>
        <dbReference type="SAM" id="MobiDB-lite"/>
    </source>
</evidence>
<comment type="function">
    <text evidence="12 13">Mannosyltransferase involved in glycosylphosphatidylinositol-anchor biosynthesis. Transfers the first alpha-1,4-mannose to GlcN-acyl-PI during GPI precursor assembly. Required for cell wall integrity.</text>
</comment>
<evidence type="ECO:0000256" key="1">
    <source>
        <dbReference type="ARBA" id="ARBA00004477"/>
    </source>
</evidence>
<dbReference type="PANTHER" id="PTHR12886:SF0">
    <property type="entry name" value="GPI MANNOSYLTRANSFERASE 1"/>
    <property type="match status" value="1"/>
</dbReference>
<evidence type="ECO:0000313" key="15">
    <source>
        <dbReference type="EMBL" id="OIW28078.1"/>
    </source>
</evidence>
<dbReference type="STRING" id="1408157.A0A1J7IKU1"/>
<evidence type="ECO:0000256" key="6">
    <source>
        <dbReference type="ARBA" id="ARBA00022676"/>
    </source>
</evidence>
<evidence type="ECO:0000313" key="16">
    <source>
        <dbReference type="Proteomes" id="UP000182658"/>
    </source>
</evidence>
<evidence type="ECO:0000256" key="8">
    <source>
        <dbReference type="ARBA" id="ARBA00022692"/>
    </source>
</evidence>
<name>A0A1J7IKU1_9PEZI</name>
<keyword evidence="16" id="KW-1185">Reference proteome</keyword>
<keyword evidence="11 13" id="KW-0472">Membrane</keyword>
<keyword evidence="5 13" id="KW-0337">GPI-anchor biosynthesis</keyword>
<dbReference type="InterPro" id="IPR007704">
    <property type="entry name" value="PIG-M"/>
</dbReference>
<keyword evidence="10 13" id="KW-1133">Transmembrane helix</keyword>
<protein>
    <recommendedName>
        <fullName evidence="4 13">GPI mannosyltransferase 1</fullName>
        <ecNumber evidence="13">2.4.1.-</ecNumber>
    </recommendedName>
    <alternativeName>
        <fullName evidence="13">GPI mannosyltransferase I</fullName>
    </alternativeName>
</protein>
<dbReference type="Pfam" id="PF05007">
    <property type="entry name" value="Mannosyl_trans"/>
    <property type="match status" value="1"/>
</dbReference>
<feature type="transmembrane region" description="Helical" evidence="13">
    <location>
        <begin position="201"/>
        <end position="226"/>
    </location>
</feature>
<feature type="compositionally biased region" description="Pro residues" evidence="14">
    <location>
        <begin position="1"/>
        <end position="10"/>
    </location>
</feature>
<dbReference type="GO" id="GO:0005789">
    <property type="term" value="C:endoplasmic reticulum membrane"/>
    <property type="evidence" value="ECO:0007669"/>
    <property type="project" value="UniProtKB-SubCell"/>
</dbReference>
<evidence type="ECO:0000256" key="10">
    <source>
        <dbReference type="ARBA" id="ARBA00022989"/>
    </source>
</evidence>
<evidence type="ECO:0000256" key="13">
    <source>
        <dbReference type="RuleBase" id="RU365064"/>
    </source>
</evidence>
<feature type="transmembrane region" description="Helical" evidence="13">
    <location>
        <begin position="356"/>
        <end position="380"/>
    </location>
</feature>
<evidence type="ECO:0000256" key="9">
    <source>
        <dbReference type="ARBA" id="ARBA00022824"/>
    </source>
</evidence>
<evidence type="ECO:0000256" key="11">
    <source>
        <dbReference type="ARBA" id="ARBA00023136"/>
    </source>
</evidence>